<reference evidence="2 3" key="1">
    <citation type="submission" date="2020-08" db="EMBL/GenBank/DDBJ databases">
        <authorList>
            <person name="Hejnol A."/>
        </authorList>
    </citation>
    <scope>NUCLEOTIDE SEQUENCE [LARGE SCALE GENOMIC DNA]</scope>
</reference>
<name>A0A7I8W6I2_9ANNE</name>
<comment type="caution">
    <text evidence="2">The sequence shown here is derived from an EMBL/GenBank/DDBJ whole genome shotgun (WGS) entry which is preliminary data.</text>
</comment>
<proteinExistence type="predicted"/>
<dbReference type="Proteomes" id="UP000549394">
    <property type="component" value="Unassembled WGS sequence"/>
</dbReference>
<dbReference type="Gene3D" id="3.50.4.10">
    <property type="entry name" value="Hepatocyte Growth Factor"/>
    <property type="match status" value="1"/>
</dbReference>
<dbReference type="AlphaFoldDB" id="A0A7I8W6I2"/>
<evidence type="ECO:0000313" key="3">
    <source>
        <dbReference type="Proteomes" id="UP000549394"/>
    </source>
</evidence>
<dbReference type="EMBL" id="CAJFCJ010000020">
    <property type="protein sequence ID" value="CAD5124164.1"/>
    <property type="molecule type" value="Genomic_DNA"/>
</dbReference>
<organism evidence="2 3">
    <name type="scientific">Dimorphilus gyrociliatus</name>
    <dbReference type="NCBI Taxonomy" id="2664684"/>
    <lineage>
        <taxon>Eukaryota</taxon>
        <taxon>Metazoa</taxon>
        <taxon>Spiralia</taxon>
        <taxon>Lophotrochozoa</taxon>
        <taxon>Annelida</taxon>
        <taxon>Polychaeta</taxon>
        <taxon>Polychaeta incertae sedis</taxon>
        <taxon>Dinophilidae</taxon>
        <taxon>Dimorphilus</taxon>
    </lineage>
</organism>
<dbReference type="PROSITE" id="PS51257">
    <property type="entry name" value="PROKAR_LIPOPROTEIN"/>
    <property type="match status" value="1"/>
</dbReference>
<accession>A0A7I8W6I2</accession>
<keyword evidence="3" id="KW-1185">Reference proteome</keyword>
<evidence type="ECO:0000259" key="1">
    <source>
        <dbReference type="PROSITE" id="PS50948"/>
    </source>
</evidence>
<dbReference type="InterPro" id="IPR003609">
    <property type="entry name" value="Pan_app"/>
</dbReference>
<protein>
    <recommendedName>
        <fullName evidence="1">Apple domain-containing protein</fullName>
    </recommendedName>
</protein>
<sequence length="364" mass="40869">MAIYKIFIAVLTYRKVQMLLWNYILLFLFSCLGSFASTVDECDISVEERIRVGNKDITSQECVSDKLVHVACYSIDYGCYRSKTAVPGFQFRHGDSYSFDIINPESNNFADPYECAGTCLEKTDCQGFSIFPSSSRKCLLKSKRFKRSQPHNSLTSYMQYGVPFSSCNTGSCLEASYSTADLSIEACHTSCKADTDCLYFSLNEDGCNLHKKCTMNVNKASSVVCSRESVLILSTISNKGIIDLLTDSQNETCVTIRDYALTLRFPFPGVNKPLAPLTVNVQGKSLNCHRANSIHNDEEVVVYTHNSPNYGTSFEGLFQICRFISSNEKNCSFVCDCGRRYCEGVYVKFFQNTNKLEICEVTIN</sequence>
<gene>
    <name evidence="2" type="ORF">DGYR_LOCUS11744</name>
</gene>
<feature type="domain" description="Apple" evidence="1">
    <location>
        <begin position="79"/>
        <end position="162"/>
    </location>
</feature>
<evidence type="ECO:0000313" key="2">
    <source>
        <dbReference type="EMBL" id="CAD5124164.1"/>
    </source>
</evidence>
<dbReference type="PROSITE" id="PS50948">
    <property type="entry name" value="PAN"/>
    <property type="match status" value="1"/>
</dbReference>